<sequence>MKELYKVPHLSAILCTWSFNELIRPWHLTTNHPLKPMPAMMNSASVCALEVLFMLANIMRDKKYFGSVFRADQLFPRSPVIKECESKVLGHSENKQLTDKSSTISFSRPDSVYSVPI</sequence>
<dbReference type="WBParaSite" id="L893_g15467.t1">
    <property type="protein sequence ID" value="L893_g15467.t1"/>
    <property type="gene ID" value="L893_g15467"/>
</dbReference>
<dbReference type="Proteomes" id="UP000095287">
    <property type="component" value="Unplaced"/>
</dbReference>
<evidence type="ECO:0000313" key="1">
    <source>
        <dbReference type="Proteomes" id="UP000095287"/>
    </source>
</evidence>
<evidence type="ECO:0000313" key="2">
    <source>
        <dbReference type="WBParaSite" id="L893_g15467.t1"/>
    </source>
</evidence>
<dbReference type="AlphaFoldDB" id="A0A1I7YE48"/>
<reference evidence="2" key="1">
    <citation type="submission" date="2016-11" db="UniProtKB">
        <authorList>
            <consortium name="WormBaseParasite"/>
        </authorList>
    </citation>
    <scope>IDENTIFICATION</scope>
</reference>
<accession>A0A1I7YE48</accession>
<proteinExistence type="predicted"/>
<protein>
    <submittedName>
        <fullName evidence="2">Secreted protein</fullName>
    </submittedName>
</protein>
<organism evidence="1 2">
    <name type="scientific">Steinernema glaseri</name>
    <dbReference type="NCBI Taxonomy" id="37863"/>
    <lineage>
        <taxon>Eukaryota</taxon>
        <taxon>Metazoa</taxon>
        <taxon>Ecdysozoa</taxon>
        <taxon>Nematoda</taxon>
        <taxon>Chromadorea</taxon>
        <taxon>Rhabditida</taxon>
        <taxon>Tylenchina</taxon>
        <taxon>Panagrolaimomorpha</taxon>
        <taxon>Strongyloidoidea</taxon>
        <taxon>Steinernematidae</taxon>
        <taxon>Steinernema</taxon>
    </lineage>
</organism>
<name>A0A1I7YE48_9BILA</name>
<keyword evidence="1" id="KW-1185">Reference proteome</keyword>